<organism evidence="2 3">
    <name type="scientific">Thermodesulfitimonas autotrophica</name>
    <dbReference type="NCBI Taxonomy" id="1894989"/>
    <lineage>
        <taxon>Bacteria</taxon>
        <taxon>Bacillati</taxon>
        <taxon>Bacillota</taxon>
        <taxon>Clostridia</taxon>
        <taxon>Thermoanaerobacterales</taxon>
        <taxon>Thermoanaerobacteraceae</taxon>
        <taxon>Thermodesulfitimonas</taxon>
    </lineage>
</organism>
<evidence type="ECO:0000259" key="1">
    <source>
        <dbReference type="Pfam" id="PF12225"/>
    </source>
</evidence>
<proteinExistence type="predicted"/>
<reference evidence="2 3" key="1">
    <citation type="submission" date="2018-11" db="EMBL/GenBank/DDBJ databases">
        <title>Genomic Encyclopedia of Type Strains, Phase IV (KMG-IV): sequencing the most valuable type-strain genomes for metagenomic binning, comparative biology and taxonomic classification.</title>
        <authorList>
            <person name="Goeker M."/>
        </authorList>
    </citation>
    <scope>NUCLEOTIDE SEQUENCE [LARGE SCALE GENOMIC DNA]</scope>
    <source>
        <strain evidence="2 3">DSM 102936</strain>
    </source>
</reference>
<dbReference type="PANTHER" id="PTHR38755:SF1">
    <property type="entry name" value="METHYLENE-TETRAHYDROFOLATE REDUCTASE C-TERMINAL DOMAIN-CONTAINING PROTEIN"/>
    <property type="match status" value="1"/>
</dbReference>
<name>A0A3N5BLU1_9THEO</name>
<sequence>MKSITKQKPFEEIERSLRRFDAVFIAGCGTCATMTATGGIEQVAAMQERLEAIDKVVTGSTVIPTACDEMTAVLLKENERAIRKAGCILVMACALGVHRLSLYTNKPVLPALDTLFIGVEEKPGQFREVCAQCGQCVLGETAGICPLTACHKGLLNGPCGGTNNGKCEVDKEKDCAWTLIYRRLKLQGRLDLMRQYHPPKNYQVVPRPKSIKLG</sequence>
<accession>A0A3N5BLU1</accession>
<comment type="caution">
    <text evidence="2">The sequence shown here is derived from an EMBL/GenBank/DDBJ whole genome shotgun (WGS) entry which is preliminary data.</text>
</comment>
<dbReference type="RefSeq" id="WP_123928831.1">
    <property type="nucleotide sequence ID" value="NZ_RKRE01000002.1"/>
</dbReference>
<gene>
    <name evidence="2" type="ORF">EDD75_0969</name>
</gene>
<dbReference type="Proteomes" id="UP000282654">
    <property type="component" value="Unassembled WGS sequence"/>
</dbReference>
<feature type="domain" description="Methylene-tetrahydrofolate reductase C-terminal-like" evidence="1">
    <location>
        <begin position="110"/>
        <end position="203"/>
    </location>
</feature>
<protein>
    <submittedName>
        <fullName evidence="2">Methylene-tetrahydrofolate reductase-like protein</fullName>
    </submittedName>
</protein>
<dbReference type="OrthoDB" id="9803687at2"/>
<keyword evidence="3" id="KW-1185">Reference proteome</keyword>
<evidence type="ECO:0000313" key="3">
    <source>
        <dbReference type="Proteomes" id="UP000282654"/>
    </source>
</evidence>
<dbReference type="EMBL" id="RKRE01000002">
    <property type="protein sequence ID" value="RPF46715.1"/>
    <property type="molecule type" value="Genomic_DNA"/>
</dbReference>
<dbReference type="Pfam" id="PF12225">
    <property type="entry name" value="DUF5981"/>
    <property type="match status" value="1"/>
</dbReference>
<dbReference type="InterPro" id="IPR022026">
    <property type="entry name" value="DUF5981"/>
</dbReference>
<evidence type="ECO:0000313" key="2">
    <source>
        <dbReference type="EMBL" id="RPF46715.1"/>
    </source>
</evidence>
<dbReference type="PANTHER" id="PTHR38755">
    <property type="entry name" value="5,10-METHYLENETETRAHYDROFOLATE REDUCTASE"/>
    <property type="match status" value="1"/>
</dbReference>
<dbReference type="AlphaFoldDB" id="A0A3N5BLU1"/>